<gene>
    <name evidence="4" type="ORF">BU23DRAFT_365241</name>
</gene>
<dbReference type="EMBL" id="ML976721">
    <property type="protein sequence ID" value="KAF1968369.1"/>
    <property type="molecule type" value="Genomic_DNA"/>
</dbReference>
<organism evidence="4 5">
    <name type="scientific">Bimuria novae-zelandiae CBS 107.79</name>
    <dbReference type="NCBI Taxonomy" id="1447943"/>
    <lineage>
        <taxon>Eukaryota</taxon>
        <taxon>Fungi</taxon>
        <taxon>Dikarya</taxon>
        <taxon>Ascomycota</taxon>
        <taxon>Pezizomycotina</taxon>
        <taxon>Dothideomycetes</taxon>
        <taxon>Pleosporomycetidae</taxon>
        <taxon>Pleosporales</taxon>
        <taxon>Massarineae</taxon>
        <taxon>Didymosphaeriaceae</taxon>
        <taxon>Bimuria</taxon>
    </lineage>
</organism>
<dbReference type="InterPro" id="IPR002110">
    <property type="entry name" value="Ankyrin_rpt"/>
</dbReference>
<accession>A0A6A5UWK4</accession>
<dbReference type="SMART" id="SM00248">
    <property type="entry name" value="ANK"/>
    <property type="match status" value="4"/>
</dbReference>
<dbReference type="PROSITE" id="PS50088">
    <property type="entry name" value="ANK_REPEAT"/>
    <property type="match status" value="3"/>
</dbReference>
<keyword evidence="1" id="KW-0677">Repeat</keyword>
<dbReference type="Pfam" id="PF12796">
    <property type="entry name" value="Ank_2"/>
    <property type="match status" value="2"/>
</dbReference>
<proteinExistence type="predicted"/>
<feature type="non-terminal residue" evidence="4">
    <location>
        <position position="1"/>
    </location>
</feature>
<keyword evidence="2 3" id="KW-0040">ANK repeat</keyword>
<feature type="repeat" description="ANK" evidence="3">
    <location>
        <begin position="8"/>
        <end position="40"/>
    </location>
</feature>
<reference evidence="4" key="1">
    <citation type="journal article" date="2020" name="Stud. Mycol.">
        <title>101 Dothideomycetes genomes: a test case for predicting lifestyles and emergence of pathogens.</title>
        <authorList>
            <person name="Haridas S."/>
            <person name="Albert R."/>
            <person name="Binder M."/>
            <person name="Bloem J."/>
            <person name="Labutti K."/>
            <person name="Salamov A."/>
            <person name="Andreopoulos B."/>
            <person name="Baker S."/>
            <person name="Barry K."/>
            <person name="Bills G."/>
            <person name="Bluhm B."/>
            <person name="Cannon C."/>
            <person name="Castanera R."/>
            <person name="Culley D."/>
            <person name="Daum C."/>
            <person name="Ezra D."/>
            <person name="Gonzalez J."/>
            <person name="Henrissat B."/>
            <person name="Kuo A."/>
            <person name="Liang C."/>
            <person name="Lipzen A."/>
            <person name="Lutzoni F."/>
            <person name="Magnuson J."/>
            <person name="Mondo S."/>
            <person name="Nolan M."/>
            <person name="Ohm R."/>
            <person name="Pangilinan J."/>
            <person name="Park H.-J."/>
            <person name="Ramirez L."/>
            <person name="Alfaro M."/>
            <person name="Sun H."/>
            <person name="Tritt A."/>
            <person name="Yoshinaga Y."/>
            <person name="Zwiers L.-H."/>
            <person name="Turgeon B."/>
            <person name="Goodwin S."/>
            <person name="Spatafora J."/>
            <person name="Crous P."/>
            <person name="Grigoriev I."/>
        </authorList>
    </citation>
    <scope>NUCLEOTIDE SEQUENCE</scope>
    <source>
        <strain evidence="4">CBS 107.79</strain>
    </source>
</reference>
<name>A0A6A5UWK4_9PLEO</name>
<dbReference type="PANTHER" id="PTHR24198">
    <property type="entry name" value="ANKYRIN REPEAT AND PROTEIN KINASE DOMAIN-CONTAINING PROTEIN"/>
    <property type="match status" value="1"/>
</dbReference>
<feature type="repeat" description="ANK" evidence="3">
    <location>
        <begin position="42"/>
        <end position="70"/>
    </location>
</feature>
<sequence length="151" mass="16390">ELEAQSENGGTPLIWAVCKARNEVVKFLLGKGVDVDKRDDTQGWTSLHEACATGTSRVVTQLLDAGADIERPLPSGDTPLHVALTTENEEIALLLLERGANVSTRASKNRTSLHLAAYHSLPRVAEKLLRLVEPATIHAADEEIRTPLCYA</sequence>
<dbReference type="PROSITE" id="PS50297">
    <property type="entry name" value="ANK_REP_REGION"/>
    <property type="match status" value="3"/>
</dbReference>
<protein>
    <submittedName>
        <fullName evidence="4">Ankyrin repeat protein</fullName>
    </submittedName>
</protein>
<dbReference type="Proteomes" id="UP000800036">
    <property type="component" value="Unassembled WGS sequence"/>
</dbReference>
<evidence type="ECO:0000256" key="2">
    <source>
        <dbReference type="ARBA" id="ARBA00023043"/>
    </source>
</evidence>
<evidence type="ECO:0000256" key="3">
    <source>
        <dbReference type="PROSITE-ProRule" id="PRU00023"/>
    </source>
</evidence>
<keyword evidence="5" id="KW-1185">Reference proteome</keyword>
<dbReference type="Gene3D" id="1.25.40.20">
    <property type="entry name" value="Ankyrin repeat-containing domain"/>
    <property type="match status" value="2"/>
</dbReference>
<feature type="repeat" description="ANK" evidence="3">
    <location>
        <begin position="75"/>
        <end position="107"/>
    </location>
</feature>
<dbReference type="AlphaFoldDB" id="A0A6A5UWK4"/>
<evidence type="ECO:0000256" key="1">
    <source>
        <dbReference type="ARBA" id="ARBA00022737"/>
    </source>
</evidence>
<evidence type="ECO:0000313" key="4">
    <source>
        <dbReference type="EMBL" id="KAF1968369.1"/>
    </source>
</evidence>
<dbReference type="OrthoDB" id="341259at2759"/>
<dbReference type="PANTHER" id="PTHR24198:SF165">
    <property type="entry name" value="ANKYRIN REPEAT-CONTAINING PROTEIN-RELATED"/>
    <property type="match status" value="1"/>
</dbReference>
<evidence type="ECO:0000313" key="5">
    <source>
        <dbReference type="Proteomes" id="UP000800036"/>
    </source>
</evidence>
<feature type="non-terminal residue" evidence="4">
    <location>
        <position position="151"/>
    </location>
</feature>
<dbReference type="PRINTS" id="PR01415">
    <property type="entry name" value="ANKYRIN"/>
</dbReference>
<dbReference type="InterPro" id="IPR036770">
    <property type="entry name" value="Ankyrin_rpt-contain_sf"/>
</dbReference>
<dbReference type="SUPFAM" id="SSF48403">
    <property type="entry name" value="Ankyrin repeat"/>
    <property type="match status" value="1"/>
</dbReference>